<evidence type="ECO:0000256" key="4">
    <source>
        <dbReference type="HAMAP-Rule" id="MF_01680"/>
    </source>
</evidence>
<dbReference type="SUPFAM" id="SSF56784">
    <property type="entry name" value="HAD-like"/>
    <property type="match status" value="1"/>
</dbReference>
<comment type="function">
    <text evidence="4">Dephosphorylates 2-hydroxy-3-keto-5-methylthiopentenyl-1-phosphate (HK-MTPenyl-1-P) yielding 1,2-dihydroxy-3-keto-5-methylthiopentene (DHK-MTPene).</text>
</comment>
<dbReference type="InterPro" id="IPR017718">
    <property type="entry name" value="HAD-SF_hydro_IB_MtnX"/>
</dbReference>
<evidence type="ECO:0000256" key="3">
    <source>
        <dbReference type="ARBA" id="ARBA00023167"/>
    </source>
</evidence>
<dbReference type="Gene3D" id="3.90.1470.20">
    <property type="match status" value="1"/>
</dbReference>
<evidence type="ECO:0000256" key="2">
    <source>
        <dbReference type="ARBA" id="ARBA00022801"/>
    </source>
</evidence>
<dbReference type="InterPro" id="IPR006384">
    <property type="entry name" value="HAD_hydro_PyrdxlP_Pase-like"/>
</dbReference>
<dbReference type="EMBL" id="RHHR01000014">
    <property type="protein sequence ID" value="RNB74566.1"/>
    <property type="molecule type" value="Genomic_DNA"/>
</dbReference>
<keyword evidence="3 4" id="KW-0486">Methionine biosynthesis</keyword>
<dbReference type="PANTHER" id="PTHR28181:SF2">
    <property type="entry name" value="PHOSPHORIC MONOESTER HYDROLASE"/>
    <property type="match status" value="1"/>
</dbReference>
<dbReference type="Pfam" id="PF12710">
    <property type="entry name" value="HAD"/>
    <property type="match status" value="1"/>
</dbReference>
<dbReference type="HAMAP" id="MF_01680">
    <property type="entry name" value="Salvage_MtnX"/>
    <property type="match status" value="1"/>
</dbReference>
<evidence type="ECO:0000313" key="6">
    <source>
        <dbReference type="Proteomes" id="UP000282028"/>
    </source>
</evidence>
<dbReference type="NCBIfam" id="TIGR01489">
    <property type="entry name" value="DKMTPPase-SF"/>
    <property type="match status" value="1"/>
</dbReference>
<dbReference type="OrthoDB" id="9804940at2"/>
<dbReference type="GO" id="GO:0019509">
    <property type="term" value="P:L-methionine salvage from methylthioadenosine"/>
    <property type="evidence" value="ECO:0007669"/>
    <property type="project" value="UniProtKB-UniRule"/>
</dbReference>
<dbReference type="NCBIfam" id="TIGR01488">
    <property type="entry name" value="HAD-SF-IB"/>
    <property type="match status" value="1"/>
</dbReference>
<reference evidence="5 6" key="1">
    <citation type="submission" date="2018-10" db="EMBL/GenBank/DDBJ databases">
        <title>Phylogenomics of Brevibacillus.</title>
        <authorList>
            <person name="Dunlap C."/>
        </authorList>
    </citation>
    <scope>NUCLEOTIDE SEQUENCE [LARGE SCALE GENOMIC DNA]</scope>
    <source>
        <strain evidence="5 6">JCM 12215</strain>
    </source>
</reference>
<comment type="pathway">
    <text evidence="4">Amino-acid biosynthesis; L-methionine biosynthesis via salvage pathway; L-methionine from S-methyl-5-thio-alpha-D-ribose 1-phosphate: step 4/6.</text>
</comment>
<name>A0A3M8CFP6_9BACL</name>
<dbReference type="UniPathway" id="UPA00904">
    <property type="reaction ID" value="UER00877"/>
</dbReference>
<dbReference type="EC" id="3.1.3.87" evidence="4"/>
<keyword evidence="6" id="KW-1185">Reference proteome</keyword>
<dbReference type="GO" id="GO:0043716">
    <property type="term" value="F:2-hydroxy-3-keto-5-methylthiopentenyl-1-phosphate phosphatase activity"/>
    <property type="evidence" value="ECO:0007669"/>
    <property type="project" value="UniProtKB-UniRule"/>
</dbReference>
<comment type="caution">
    <text evidence="5">The sequence shown here is derived from an EMBL/GenBank/DDBJ whole genome shotgun (WGS) entry which is preliminary data.</text>
</comment>
<accession>A0A3M8CFP6</accession>
<evidence type="ECO:0000256" key="1">
    <source>
        <dbReference type="ARBA" id="ARBA00022605"/>
    </source>
</evidence>
<dbReference type="InterPro" id="IPR023214">
    <property type="entry name" value="HAD_sf"/>
</dbReference>
<dbReference type="AlphaFoldDB" id="A0A3M8CFP6"/>
<evidence type="ECO:0000313" key="5">
    <source>
        <dbReference type="EMBL" id="RNB74566.1"/>
    </source>
</evidence>
<comment type="catalytic activity">
    <reaction evidence="4">
        <text>2-hydroxy-5-methylsulfanyl-3-oxopent-1-enyl phosphate + H2O = 1,2-dihydroxy-5-(methylsulfanyl)pent-1-en-3-one + phosphate</text>
        <dbReference type="Rhea" id="RHEA:14481"/>
        <dbReference type="ChEBI" id="CHEBI:15377"/>
        <dbReference type="ChEBI" id="CHEBI:43474"/>
        <dbReference type="ChEBI" id="CHEBI:49252"/>
        <dbReference type="ChEBI" id="CHEBI:59505"/>
        <dbReference type="EC" id="3.1.3.87"/>
    </reaction>
</comment>
<dbReference type="Gene3D" id="3.40.50.1000">
    <property type="entry name" value="HAD superfamily/HAD-like"/>
    <property type="match status" value="1"/>
</dbReference>
<dbReference type="InterPro" id="IPR050849">
    <property type="entry name" value="HAD-like_hydrolase_phosphatase"/>
</dbReference>
<keyword evidence="2 4" id="KW-0378">Hydrolase</keyword>
<protein>
    <recommendedName>
        <fullName evidence="4">2-hydroxy-3-keto-5-methylthiopentenyl-1-phosphate phosphatase</fullName>
        <shortName evidence="4">HK-MTPenyl-1-P phosphatase</shortName>
        <ecNumber evidence="4">3.1.3.87</ecNumber>
    </recommendedName>
</protein>
<dbReference type="Proteomes" id="UP000282028">
    <property type="component" value="Unassembled WGS sequence"/>
</dbReference>
<sequence>MSKKLVLFCDFDGTITEKDNIVSIVRKFAPPECEGLIEQILTQKISIQSGVGQLFQLIPSSKRQEIIDFILAEASIRPGFADFVRYCREEGVEWLITSGGIDFFVEPILAPFDLSEVPLYCNGSDFSDERITITWPHHCDEHCSNGGCGMCKTTIIRRYDSTDYFRVVIGDSITDLAGAKIADFVIARSLLAQKSEELQLPHRTFSTFHDVVDILKDLKHQQEVR</sequence>
<organism evidence="5 6">
    <name type="scientific">Brevibacillus invocatus</name>
    <dbReference type="NCBI Taxonomy" id="173959"/>
    <lineage>
        <taxon>Bacteria</taxon>
        <taxon>Bacillati</taxon>
        <taxon>Bacillota</taxon>
        <taxon>Bacilli</taxon>
        <taxon>Bacillales</taxon>
        <taxon>Paenibacillaceae</taxon>
        <taxon>Brevibacillus</taxon>
    </lineage>
</organism>
<dbReference type="RefSeq" id="WP_122908851.1">
    <property type="nucleotide sequence ID" value="NZ_CBCSBE010000006.1"/>
</dbReference>
<dbReference type="CDD" id="cd07524">
    <property type="entry name" value="HAD_Pase"/>
    <property type="match status" value="1"/>
</dbReference>
<dbReference type="NCBIfam" id="NF007103">
    <property type="entry name" value="PRK09552.1"/>
    <property type="match status" value="1"/>
</dbReference>
<gene>
    <name evidence="4" type="primary">mtnX</name>
    <name evidence="5" type="ORF">EDM52_09920</name>
</gene>
<proteinExistence type="inferred from homology"/>
<keyword evidence="1 4" id="KW-0028">Amino-acid biosynthesis</keyword>
<dbReference type="PANTHER" id="PTHR28181">
    <property type="entry name" value="UPF0655 PROTEIN YCR015C"/>
    <property type="match status" value="1"/>
</dbReference>
<dbReference type="InterPro" id="IPR036412">
    <property type="entry name" value="HAD-like_sf"/>
</dbReference>
<comment type="similarity">
    <text evidence="4">Belongs to the HAD-like hydrolase superfamily. MtnX family.</text>
</comment>